<evidence type="ECO:0000313" key="9">
    <source>
        <dbReference type="Proteomes" id="UP000700059"/>
    </source>
</evidence>
<keyword evidence="3 5" id="KW-1005">Bacterial flagellum biogenesis</keyword>
<protein>
    <recommendedName>
        <fullName evidence="2 5">Basal-body rod modification protein FlgD</fullName>
    </recommendedName>
</protein>
<sequence>MSTTSNINGNYQYPTSRANTTSASAEKENNTQSGNTTQTESSTNSANNTQSENKTSNALGDKPIPNKNKEDNGSLSNEAFMRLFLEQLKNQDPTAPMETQEILTQTAQLTQVEAQEKMKKAMEDMTTTMKSMQETNQSTIEAQKKLVETQQKMLETMGVLSNSIKDSSILDGYNTVGMIGNIAETAFTALKVEKNEPIKFDLYFDEPIDPTKGSPKVTITDKDNKVVREIDLTEKNPDGTYKYQGKQGYVAFEWDTRNNKGEFMGKGDYAVKAEYNLDANTNKYKGTQLGRGEVQSILFEQGVPYVKLGDNLTVPIVYVTSYYKK</sequence>
<evidence type="ECO:0000256" key="3">
    <source>
        <dbReference type="ARBA" id="ARBA00022795"/>
    </source>
</evidence>
<reference evidence="8 9" key="1">
    <citation type="submission" date="2021-08" db="EMBL/GenBank/DDBJ databases">
        <title>Helicobacter spp. isolated from feces of Anatolian Ground Squirrel (Spermophilus xanthoprymnus) in Turkey.</title>
        <authorList>
            <person name="Aydin F."/>
            <person name="Abay S."/>
            <person name="Kayman T."/>
            <person name="Karakaya E."/>
            <person name="Saticioglu I.B."/>
        </authorList>
    </citation>
    <scope>NUCLEOTIDE SEQUENCE [LARGE SCALE GENOMIC DNA]</scope>
    <source>
        <strain evidence="8 9">Faydin-H70</strain>
    </source>
</reference>
<evidence type="ECO:0000256" key="4">
    <source>
        <dbReference type="ARBA" id="ARBA00024746"/>
    </source>
</evidence>
<keyword evidence="8" id="KW-0969">Cilium</keyword>
<comment type="caution">
    <text evidence="8">The sequence shown here is derived from an EMBL/GenBank/DDBJ whole genome shotgun (WGS) entry which is preliminary data.</text>
</comment>
<evidence type="ECO:0000256" key="5">
    <source>
        <dbReference type="RuleBase" id="RU362076"/>
    </source>
</evidence>
<feature type="region of interest" description="Disordered" evidence="6">
    <location>
        <begin position="1"/>
        <end position="74"/>
    </location>
</feature>
<dbReference type="RefSeq" id="WP_221531358.1">
    <property type="nucleotide sequence ID" value="NZ_JAIGYP010000001.1"/>
</dbReference>
<dbReference type="Gene3D" id="2.60.40.4070">
    <property type="match status" value="1"/>
</dbReference>
<proteinExistence type="inferred from homology"/>
<dbReference type="Proteomes" id="UP000700059">
    <property type="component" value="Unassembled WGS sequence"/>
</dbReference>
<dbReference type="Pfam" id="PF03963">
    <property type="entry name" value="FlgD"/>
    <property type="match status" value="1"/>
</dbReference>
<comment type="function">
    <text evidence="4 5">Required for flagellar hook formation. May act as a scaffolding protein.</text>
</comment>
<evidence type="ECO:0000256" key="1">
    <source>
        <dbReference type="ARBA" id="ARBA00010577"/>
    </source>
</evidence>
<accession>A0ABS7JL55</accession>
<evidence type="ECO:0000259" key="7">
    <source>
        <dbReference type="Pfam" id="PF13860"/>
    </source>
</evidence>
<gene>
    <name evidence="8" type="ORF">K4G57_01245</name>
</gene>
<dbReference type="InterPro" id="IPR025965">
    <property type="entry name" value="FlgD/Vpr_Ig-like"/>
</dbReference>
<dbReference type="EMBL" id="JAIGYQ010000001">
    <property type="protein sequence ID" value="MBX7490105.1"/>
    <property type="molecule type" value="Genomic_DNA"/>
</dbReference>
<feature type="domain" description="FlgD/Vpr Ig-like" evidence="7">
    <location>
        <begin position="193"/>
        <end position="276"/>
    </location>
</feature>
<feature type="compositionally biased region" description="Polar residues" evidence="6">
    <location>
        <begin position="1"/>
        <end position="58"/>
    </location>
</feature>
<dbReference type="NCBIfam" id="NF004496">
    <property type="entry name" value="PRK05842.1"/>
    <property type="match status" value="1"/>
</dbReference>
<comment type="similarity">
    <text evidence="1 5">Belongs to the FlgD family.</text>
</comment>
<dbReference type="Pfam" id="PF13860">
    <property type="entry name" value="FlgD_ig"/>
    <property type="match status" value="1"/>
</dbReference>
<keyword evidence="8" id="KW-0966">Cell projection</keyword>
<keyword evidence="8" id="KW-0282">Flagellum</keyword>
<evidence type="ECO:0000313" key="8">
    <source>
        <dbReference type="EMBL" id="MBX7490105.1"/>
    </source>
</evidence>
<keyword evidence="9" id="KW-1185">Reference proteome</keyword>
<evidence type="ECO:0000256" key="6">
    <source>
        <dbReference type="SAM" id="MobiDB-lite"/>
    </source>
</evidence>
<dbReference type="InterPro" id="IPR005648">
    <property type="entry name" value="FlgD"/>
</dbReference>
<organism evidence="8 9">
    <name type="scientific">Helicobacter turcicus</name>
    <dbReference type="NCBI Taxonomy" id="2867412"/>
    <lineage>
        <taxon>Bacteria</taxon>
        <taxon>Pseudomonadati</taxon>
        <taxon>Campylobacterota</taxon>
        <taxon>Epsilonproteobacteria</taxon>
        <taxon>Campylobacterales</taxon>
        <taxon>Helicobacteraceae</taxon>
        <taxon>Helicobacter</taxon>
    </lineage>
</organism>
<name>A0ABS7JL55_9HELI</name>
<evidence type="ECO:0000256" key="2">
    <source>
        <dbReference type="ARBA" id="ARBA00016013"/>
    </source>
</evidence>